<evidence type="ECO:0000313" key="1">
    <source>
        <dbReference type="EMBL" id="AOW98978.1"/>
    </source>
</evidence>
<dbReference type="OrthoDB" id="9799670at2"/>
<organism evidence="1 2">
    <name type="scientific">Moorena producens PAL-8-15-08-1</name>
    <dbReference type="NCBI Taxonomy" id="1458985"/>
    <lineage>
        <taxon>Bacteria</taxon>
        <taxon>Bacillati</taxon>
        <taxon>Cyanobacteriota</taxon>
        <taxon>Cyanophyceae</taxon>
        <taxon>Coleofasciculales</taxon>
        <taxon>Coleofasciculaceae</taxon>
        <taxon>Moorena</taxon>
    </lineage>
</organism>
<proteinExistence type="predicted"/>
<reference evidence="2" key="1">
    <citation type="submission" date="2016-10" db="EMBL/GenBank/DDBJ databases">
        <title>Comparative genomics uncovers the prolific and rare metabolic potential of the cyanobacterial genus Moorea.</title>
        <authorList>
            <person name="Leao T."/>
            <person name="Castelao G."/>
            <person name="Korobeynikov A."/>
            <person name="Monroe E.A."/>
            <person name="Podell S."/>
            <person name="Glukhov E."/>
            <person name="Allen E."/>
            <person name="Gerwick W.H."/>
            <person name="Gerwick L."/>
        </authorList>
    </citation>
    <scope>NUCLEOTIDE SEQUENCE [LARGE SCALE GENOMIC DNA]</scope>
    <source>
        <strain evidence="2">PAL-8-15-08-1</strain>
    </source>
</reference>
<accession>A0A1D8TMU7</accession>
<dbReference type="KEGG" id="mpro:BJP34_05515"/>
<dbReference type="Proteomes" id="UP000177870">
    <property type="component" value="Chromosome"/>
</dbReference>
<protein>
    <submittedName>
        <fullName evidence="1">Uncharacterized protein</fullName>
    </submittedName>
</protein>
<gene>
    <name evidence="1" type="ORF">BJP34_05515</name>
</gene>
<dbReference type="AlphaFoldDB" id="A0A1D8TMU7"/>
<sequence>MKQTHYLTTTVQQGNRLEISLPNLPVGQTIEVILIVPETAQNHSMERQAFQQLPLEERRRILAQQAEAMKDYYQENQEWKDWINFDND</sequence>
<dbReference type="EMBL" id="CP017599">
    <property type="protein sequence ID" value="AOW98978.1"/>
    <property type="molecule type" value="Genomic_DNA"/>
</dbReference>
<name>A0A1D8TMU7_9CYAN</name>
<evidence type="ECO:0000313" key="2">
    <source>
        <dbReference type="Proteomes" id="UP000177870"/>
    </source>
</evidence>